<gene>
    <name evidence="1" type="ORF">SAMN04489724_1705</name>
</gene>
<protein>
    <submittedName>
        <fullName evidence="1">Uncharacterized protein</fullName>
    </submittedName>
</protein>
<reference evidence="2" key="1">
    <citation type="submission" date="2016-10" db="EMBL/GenBank/DDBJ databases">
        <authorList>
            <person name="Varghese N."/>
            <person name="Submissions S."/>
        </authorList>
    </citation>
    <scope>NUCLEOTIDE SEQUENCE [LARGE SCALE GENOMIC DNA]</scope>
    <source>
        <strain evidence="2">DSM 23445</strain>
    </source>
</reference>
<evidence type="ECO:0000313" key="2">
    <source>
        <dbReference type="Proteomes" id="UP000199673"/>
    </source>
</evidence>
<dbReference type="EMBL" id="FPBF01000002">
    <property type="protein sequence ID" value="SFT70506.1"/>
    <property type="molecule type" value="Genomic_DNA"/>
</dbReference>
<proteinExistence type="predicted"/>
<evidence type="ECO:0000313" key="1">
    <source>
        <dbReference type="EMBL" id="SFT70506.1"/>
    </source>
</evidence>
<sequence length="64" mass="7296">MFYTYTKSLKLKKEKGGGPYSPTHTVRIIGGGNEFQNHSNGSNSQNRQNIQLDRNFKVFLLFTS</sequence>
<name>A0A1I7A6F5_9BACT</name>
<organism evidence="1 2">
    <name type="scientific">Algoriphagus locisalis</name>
    <dbReference type="NCBI Taxonomy" id="305507"/>
    <lineage>
        <taxon>Bacteria</taxon>
        <taxon>Pseudomonadati</taxon>
        <taxon>Bacteroidota</taxon>
        <taxon>Cytophagia</taxon>
        <taxon>Cytophagales</taxon>
        <taxon>Cyclobacteriaceae</taxon>
        <taxon>Algoriphagus</taxon>
    </lineage>
</organism>
<keyword evidence="2" id="KW-1185">Reference proteome</keyword>
<dbReference type="AlphaFoldDB" id="A0A1I7A6F5"/>
<dbReference type="Proteomes" id="UP000199673">
    <property type="component" value="Unassembled WGS sequence"/>
</dbReference>
<accession>A0A1I7A6F5</accession>